<organism evidence="1 2">
    <name type="scientific">Azohydromonas lata</name>
    <dbReference type="NCBI Taxonomy" id="45677"/>
    <lineage>
        <taxon>Bacteria</taxon>
        <taxon>Pseudomonadati</taxon>
        <taxon>Pseudomonadota</taxon>
        <taxon>Betaproteobacteria</taxon>
        <taxon>Burkholderiales</taxon>
        <taxon>Sphaerotilaceae</taxon>
        <taxon>Azohydromonas</taxon>
    </lineage>
</organism>
<proteinExistence type="predicted"/>
<gene>
    <name evidence="1" type="ORF">SM757_31125</name>
</gene>
<comment type="caution">
    <text evidence="1">The sequence shown here is derived from an EMBL/GenBank/DDBJ whole genome shotgun (WGS) entry which is preliminary data.</text>
</comment>
<feature type="non-terminal residue" evidence="1">
    <location>
        <position position="1"/>
    </location>
</feature>
<dbReference type="PANTHER" id="PTHR42958">
    <property type="entry name" value="HYDROGENASE-2 LARGE CHAIN"/>
    <property type="match status" value="1"/>
</dbReference>
<dbReference type="InterPro" id="IPR029014">
    <property type="entry name" value="NiFe-Hase_large"/>
</dbReference>
<evidence type="ECO:0000313" key="2">
    <source>
        <dbReference type="Proteomes" id="UP001293718"/>
    </source>
</evidence>
<accession>A0ABU5IQ69</accession>
<dbReference type="SUPFAM" id="SSF56762">
    <property type="entry name" value="HydB/Nqo4-like"/>
    <property type="match status" value="1"/>
</dbReference>
<evidence type="ECO:0008006" key="3">
    <source>
        <dbReference type="Google" id="ProtNLM"/>
    </source>
</evidence>
<dbReference type="InterPro" id="IPR050867">
    <property type="entry name" value="NiFe/NiFeSe_hydrgnase_LSU"/>
</dbReference>
<sequence length="347" mass="37239">IRRLGVRRAERLAVGRPADAAPALLGTLFTLCGHAHVLTARRAVDAARAAPGTELPSPPEADARTLQWRTAQEQVRRLLVDAPPVVDLSPATPVVLQRCPLWQGGGEVSAAALAQWLASDLLSMPVATWLAAWERDGEAWLREWSVTARSPVARLLRRLWPWASALRLPHRALRLHARDGSALALAAQLAADAPLQGAGGVPYATGPWCRQRDREAARVDNAWMFFASRLTDLVRLASPDGPATGAGLLACGAVNTGGRTGLAWTETARGLLVHAVALDEAHRVAACRVVSPTDWNFDPLGPAARALRDVRDAAQDARAVQSLVLALDPCMGWEAQARRQDQETAHA</sequence>
<reference evidence="1 2" key="1">
    <citation type="submission" date="2023-11" db="EMBL/GenBank/DDBJ databases">
        <title>Draft genome of Azohydromonas lata strain H1 (DSM1123), a polyhydroxyalkanoate producer.</title>
        <authorList>
            <person name="Traversa D."/>
            <person name="D'Addabbo P."/>
            <person name="Pazzani C."/>
            <person name="Manzari C."/>
            <person name="Chiara M."/>
            <person name="Scrascia M."/>
        </authorList>
    </citation>
    <scope>NUCLEOTIDE SEQUENCE [LARGE SCALE GENOMIC DNA]</scope>
    <source>
        <strain evidence="1 2">H1</strain>
    </source>
</reference>
<keyword evidence="2" id="KW-1185">Reference proteome</keyword>
<evidence type="ECO:0000313" key="1">
    <source>
        <dbReference type="EMBL" id="MDZ5461038.1"/>
    </source>
</evidence>
<dbReference type="PANTHER" id="PTHR42958:SF4">
    <property type="entry name" value="HYDROGENASE EXPRESSION_FORMATION PROTEIN HUPK"/>
    <property type="match status" value="1"/>
</dbReference>
<dbReference type="RefSeq" id="WP_322468311.1">
    <property type="nucleotide sequence ID" value="NZ_JAXOJX010000093.1"/>
</dbReference>
<dbReference type="Gene3D" id="1.10.645.10">
    <property type="entry name" value="Cytochrome-c3 Hydrogenase, chain B"/>
    <property type="match status" value="1"/>
</dbReference>
<dbReference type="Proteomes" id="UP001293718">
    <property type="component" value="Unassembled WGS sequence"/>
</dbReference>
<dbReference type="EMBL" id="JAXOJX010000093">
    <property type="protein sequence ID" value="MDZ5461038.1"/>
    <property type="molecule type" value="Genomic_DNA"/>
</dbReference>
<name>A0ABU5IQ69_9BURK</name>
<protein>
    <recommendedName>
        <fullName evidence="3">Hydrogenase formation protein</fullName>
    </recommendedName>
</protein>